<dbReference type="AlphaFoldDB" id="A0A194W6W5"/>
<feature type="compositionally biased region" description="Low complexity" evidence="1">
    <location>
        <begin position="174"/>
        <end position="197"/>
    </location>
</feature>
<name>A0A194W6W5_CYTMA</name>
<dbReference type="PANTHER" id="PTHR38788:SF3">
    <property type="entry name" value="CLR5 DOMAIN-CONTAINING PROTEIN"/>
    <property type="match status" value="1"/>
</dbReference>
<sequence>MDDHSNPGYDMNGNSADTSGAVLPPLHTHTVHWADKPLTLSSSPGSGSDGSGTASASGSGSGSSSSFSDGASRGEAPSGGGPPAPLDWETYKDTIKDLYMGQNLNLNQVVERMRSYDFHATPRMYKAQFARWGWSKYNCKRMRRDISSGKAVEKSVGKSCHRVKRQRAVKMVKGKGSSALSKSSRASTVSGSTATSSTTIMTTTLPIIRRQSGQQQYQQQQQEQQQQQQFQLSISSYQIAHANDASRYVQAILSDIRGHVYNFFSRKPEWQQSPGTGLISAYNYSFYDSFRIALDSFLKNEHFNGGEILRQAFVEAEEAIQSDYSSTFYFFFIDLPDLFAHYGRHDIFVILLQHINRLTAVSLRDKIVGAGFASLHALAKTNPAFLRYYISAASGLWCDLLKELRGPSDRSTLLARRNHIRHARCANHVRVKALCGDYDNLLAQVKTRWGPSHTATRHLEDVILLTQLNYGYYMDDFVERNERLIEDVGRKYQLASSATTSPVTPVSIESSSNAGDGKFETLPLEAWDIIDRNIRSNCYHRLSCYYSHYGGVEKAVLCSRKAREGWKTNFWQLEVEAALVAAGRLFEAETLRRCRLEAQYFKKLPENDWAVAAAELDYYLNIRPSVLRHMESHAGGAWAPSLGYCNMPGRRPCITGN</sequence>
<feature type="compositionally biased region" description="Low complexity" evidence="1">
    <location>
        <begin position="41"/>
        <end position="76"/>
    </location>
</feature>
<dbReference type="Pfam" id="PF14420">
    <property type="entry name" value="Clr5"/>
    <property type="match status" value="1"/>
</dbReference>
<dbReference type="EMBL" id="CM003105">
    <property type="protein sequence ID" value="KUI72224.1"/>
    <property type="molecule type" value="Genomic_DNA"/>
</dbReference>
<dbReference type="OrthoDB" id="5308957at2759"/>
<evidence type="ECO:0000313" key="4">
    <source>
        <dbReference type="Proteomes" id="UP000078559"/>
    </source>
</evidence>
<keyword evidence="4" id="KW-1185">Reference proteome</keyword>
<evidence type="ECO:0000259" key="2">
    <source>
        <dbReference type="Pfam" id="PF14420"/>
    </source>
</evidence>
<accession>A0A194W6W5</accession>
<dbReference type="Proteomes" id="UP000078559">
    <property type="component" value="Chromosome 8"/>
</dbReference>
<evidence type="ECO:0000256" key="1">
    <source>
        <dbReference type="SAM" id="MobiDB-lite"/>
    </source>
</evidence>
<feature type="domain" description="Clr5" evidence="2">
    <location>
        <begin position="86"/>
        <end position="136"/>
    </location>
</feature>
<proteinExistence type="predicted"/>
<reference evidence="3" key="1">
    <citation type="submission" date="2014-12" db="EMBL/GenBank/DDBJ databases">
        <title>Genome Sequence of Valsa Canker Pathogens Uncovers a Specific Adaption of Colonization on Woody Bark.</title>
        <authorList>
            <person name="Yin Z."/>
            <person name="Liu H."/>
            <person name="Gao X."/>
            <person name="Li Z."/>
            <person name="Song N."/>
            <person name="Ke X."/>
            <person name="Dai Q."/>
            <person name="Wu Y."/>
            <person name="Sun Y."/>
            <person name="Xu J.-R."/>
            <person name="Kang Z.K."/>
            <person name="Wang L."/>
            <person name="Huang L."/>
        </authorList>
    </citation>
    <scope>NUCLEOTIDE SEQUENCE [LARGE SCALE GENOMIC DNA]</scope>
    <source>
        <strain evidence="3">03-8</strain>
    </source>
</reference>
<organism evidence="3 4">
    <name type="scientific">Cytospora mali</name>
    <name type="common">Apple Valsa canker fungus</name>
    <name type="synonym">Valsa mali</name>
    <dbReference type="NCBI Taxonomy" id="578113"/>
    <lineage>
        <taxon>Eukaryota</taxon>
        <taxon>Fungi</taxon>
        <taxon>Dikarya</taxon>
        <taxon>Ascomycota</taxon>
        <taxon>Pezizomycotina</taxon>
        <taxon>Sordariomycetes</taxon>
        <taxon>Sordariomycetidae</taxon>
        <taxon>Diaporthales</taxon>
        <taxon>Cytosporaceae</taxon>
        <taxon>Cytospora</taxon>
    </lineage>
</organism>
<protein>
    <recommendedName>
        <fullName evidence="2">Clr5 domain-containing protein</fullName>
    </recommendedName>
</protein>
<evidence type="ECO:0000313" key="3">
    <source>
        <dbReference type="EMBL" id="KUI72224.1"/>
    </source>
</evidence>
<dbReference type="InterPro" id="IPR025676">
    <property type="entry name" value="Clr5_dom"/>
</dbReference>
<feature type="region of interest" description="Disordered" evidence="1">
    <location>
        <begin position="171"/>
        <end position="197"/>
    </location>
</feature>
<dbReference type="PANTHER" id="PTHR38788">
    <property type="entry name" value="CLR5 DOMAIN-CONTAINING PROTEIN"/>
    <property type="match status" value="1"/>
</dbReference>
<gene>
    <name evidence="3" type="ORF">VM1G_08027</name>
</gene>
<feature type="region of interest" description="Disordered" evidence="1">
    <location>
        <begin position="1"/>
        <end position="87"/>
    </location>
</feature>